<dbReference type="EMBL" id="CP058214">
    <property type="protein sequence ID" value="QPC42138.1"/>
    <property type="molecule type" value="Genomic_DNA"/>
</dbReference>
<keyword evidence="2" id="KW-0732">Signal</keyword>
<evidence type="ECO:0000313" key="3">
    <source>
        <dbReference type="EMBL" id="QPC42138.1"/>
    </source>
</evidence>
<accession>A0A7S8C2G3</accession>
<dbReference type="Proteomes" id="UP000593594">
    <property type="component" value="Chromosome"/>
</dbReference>
<sequence>MIHKSTFTAARHAAVATLIGISASLLASHAATAQQTQAPQQFGPRVNRQAQPQPPKPEVIATHGDWQVQCGEFMARAHQGSKEASDGSGSGKGDALEGQDSASGEATRKVRQCGIMQSVRSAERQNLGLTLVLVNTKQGDRDVTMMRILVPIGVFLPTGIALEIDGTAVGRVPFTRCLPQVCMAFAEATPETIEKMKQGSTANFIIYEAPGAGLSMEVSLSGFTAAYDQLNAL</sequence>
<feature type="chain" id="PRO_5032794052" evidence="2">
    <location>
        <begin position="34"/>
        <end position="233"/>
    </location>
</feature>
<feature type="region of interest" description="Disordered" evidence="1">
    <location>
        <begin position="78"/>
        <end position="109"/>
    </location>
</feature>
<dbReference type="KEGG" id="kmn:HW532_05135"/>
<keyword evidence="4" id="KW-1185">Reference proteome</keyword>
<dbReference type="RefSeq" id="WP_213163370.1">
    <property type="nucleotide sequence ID" value="NZ_CP058214.1"/>
</dbReference>
<dbReference type="InterPro" id="IPR010642">
    <property type="entry name" value="Invasion_prot_B"/>
</dbReference>
<name>A0A7S8C2G3_9HYPH</name>
<feature type="region of interest" description="Disordered" evidence="1">
    <location>
        <begin position="35"/>
        <end position="59"/>
    </location>
</feature>
<dbReference type="AlphaFoldDB" id="A0A7S8C2G3"/>
<gene>
    <name evidence="3" type="ORF">HW532_05135</name>
</gene>
<evidence type="ECO:0000256" key="1">
    <source>
        <dbReference type="SAM" id="MobiDB-lite"/>
    </source>
</evidence>
<evidence type="ECO:0000313" key="4">
    <source>
        <dbReference type="Proteomes" id="UP000593594"/>
    </source>
</evidence>
<dbReference type="Gene3D" id="2.60.40.1880">
    <property type="entry name" value="Invasion associated locus B (IalB) protein"/>
    <property type="match status" value="1"/>
</dbReference>
<organism evidence="3 4">
    <name type="scientific">Kaustia mangrovi</name>
    <dbReference type="NCBI Taxonomy" id="2593653"/>
    <lineage>
        <taxon>Bacteria</taxon>
        <taxon>Pseudomonadati</taxon>
        <taxon>Pseudomonadota</taxon>
        <taxon>Alphaproteobacteria</taxon>
        <taxon>Hyphomicrobiales</taxon>
        <taxon>Parvibaculaceae</taxon>
        <taxon>Kaustia</taxon>
    </lineage>
</organism>
<reference evidence="3 4" key="1">
    <citation type="submission" date="2020-06" db="EMBL/GenBank/DDBJ databases">
        <title>Genome sequence of 2 isolates from Red Sea Mangroves.</title>
        <authorList>
            <person name="Sefrji F."/>
            <person name="Michoud G."/>
            <person name="Merlino G."/>
            <person name="Daffonchio D."/>
        </authorList>
    </citation>
    <scope>NUCLEOTIDE SEQUENCE [LARGE SCALE GENOMIC DNA]</scope>
    <source>
        <strain evidence="3 4">R1DC25</strain>
    </source>
</reference>
<proteinExistence type="predicted"/>
<feature type="signal peptide" evidence="2">
    <location>
        <begin position="1"/>
        <end position="33"/>
    </location>
</feature>
<protein>
    <submittedName>
        <fullName evidence="3">Invasion associated locus B family protein</fullName>
    </submittedName>
</protein>
<dbReference type="InterPro" id="IPR038696">
    <property type="entry name" value="IalB_sf"/>
</dbReference>
<dbReference type="Pfam" id="PF06776">
    <property type="entry name" value="IalB"/>
    <property type="match status" value="1"/>
</dbReference>
<evidence type="ECO:0000256" key="2">
    <source>
        <dbReference type="SAM" id="SignalP"/>
    </source>
</evidence>